<proteinExistence type="predicted"/>
<feature type="region of interest" description="Disordered" evidence="1">
    <location>
        <begin position="220"/>
        <end position="247"/>
    </location>
</feature>
<dbReference type="PANTHER" id="PTHR33327">
    <property type="entry name" value="ENDONUCLEASE"/>
    <property type="match status" value="1"/>
</dbReference>
<dbReference type="AlphaFoldDB" id="A0ABD0SLK7"/>
<feature type="domain" description="DUF7041" evidence="2">
    <location>
        <begin position="32"/>
        <end position="114"/>
    </location>
</feature>
<evidence type="ECO:0000313" key="3">
    <source>
        <dbReference type="EMBL" id="KAL0819938.1"/>
    </source>
</evidence>
<dbReference type="PANTHER" id="PTHR33327:SF3">
    <property type="entry name" value="RNA-DIRECTED DNA POLYMERASE"/>
    <property type="match status" value="1"/>
</dbReference>
<dbReference type="EMBL" id="JBEDNZ010000020">
    <property type="protein sequence ID" value="KAL0819938.1"/>
    <property type="molecule type" value="Genomic_DNA"/>
</dbReference>
<evidence type="ECO:0000256" key="1">
    <source>
        <dbReference type="SAM" id="MobiDB-lite"/>
    </source>
</evidence>
<feature type="compositionally biased region" description="Basic residues" evidence="1">
    <location>
        <begin position="225"/>
        <end position="239"/>
    </location>
</feature>
<accession>A0ABD0SLK7</accession>
<dbReference type="Pfam" id="PF23055">
    <property type="entry name" value="DUF7041"/>
    <property type="match status" value="1"/>
</dbReference>
<sequence>MASEDRFSDCADQTTAPAAAPNGEVFKVGVRIPPFWPEKPAIWFAQIEGQFLISGITTDATKFYYVIGQLDQQYAGEVEDIITNPPATNKYERLKTELIKRLSASKERKVKQLLVHEELGDRKPSQFLRHLQHLAGPGIPEDFLRTIWTSRLPSSTQTIIASQAKSPLEDLADLADRIHDVVPPSPQVAAMSTASTSSSSMLDTLVQQVAALTRQVEVLTTAQHRNSRSRSRTPYRSRNRSSSSRSQSNYRKYPICWYHAKHGLQANKCTKPCDFKAGNALGGR</sequence>
<organism evidence="3 4">
    <name type="scientific">Loxostege sticticalis</name>
    <name type="common">Beet webworm moth</name>
    <dbReference type="NCBI Taxonomy" id="481309"/>
    <lineage>
        <taxon>Eukaryota</taxon>
        <taxon>Metazoa</taxon>
        <taxon>Ecdysozoa</taxon>
        <taxon>Arthropoda</taxon>
        <taxon>Hexapoda</taxon>
        <taxon>Insecta</taxon>
        <taxon>Pterygota</taxon>
        <taxon>Neoptera</taxon>
        <taxon>Endopterygota</taxon>
        <taxon>Lepidoptera</taxon>
        <taxon>Glossata</taxon>
        <taxon>Ditrysia</taxon>
        <taxon>Pyraloidea</taxon>
        <taxon>Crambidae</taxon>
        <taxon>Pyraustinae</taxon>
        <taxon>Loxostege</taxon>
    </lineage>
</organism>
<dbReference type="Proteomes" id="UP001549921">
    <property type="component" value="Unassembled WGS sequence"/>
</dbReference>
<evidence type="ECO:0000259" key="2">
    <source>
        <dbReference type="Pfam" id="PF23055"/>
    </source>
</evidence>
<protein>
    <recommendedName>
        <fullName evidence="2">DUF7041 domain-containing protein</fullName>
    </recommendedName>
</protein>
<evidence type="ECO:0000313" key="4">
    <source>
        <dbReference type="Proteomes" id="UP001549921"/>
    </source>
</evidence>
<reference evidence="3 4" key="1">
    <citation type="submission" date="2024-06" db="EMBL/GenBank/DDBJ databases">
        <title>A chromosome-level genome assembly of beet webworm, Loxostege sticticalis.</title>
        <authorList>
            <person name="Zhang Y."/>
        </authorList>
    </citation>
    <scope>NUCLEOTIDE SEQUENCE [LARGE SCALE GENOMIC DNA]</scope>
    <source>
        <strain evidence="3">AQ028</strain>
        <tissue evidence="3">Male pupae</tissue>
    </source>
</reference>
<dbReference type="InterPro" id="IPR055469">
    <property type="entry name" value="DUF7041"/>
</dbReference>
<name>A0ABD0SLK7_LOXSC</name>
<gene>
    <name evidence="3" type="ORF">ABMA28_007940</name>
</gene>
<comment type="caution">
    <text evidence="3">The sequence shown here is derived from an EMBL/GenBank/DDBJ whole genome shotgun (WGS) entry which is preliminary data.</text>
</comment>